<dbReference type="OrthoDB" id="60822at2759"/>
<dbReference type="Proteomes" id="UP000674318">
    <property type="component" value="Chromosome 35"/>
</dbReference>
<gene>
    <name evidence="3" type="ORF">JKF63_01104</name>
</gene>
<dbReference type="GO" id="GO:0004791">
    <property type="term" value="F:thioredoxin-disulfide reductase (NADPH) activity"/>
    <property type="evidence" value="ECO:0007669"/>
    <property type="project" value="TreeGrafter"/>
</dbReference>
<proteinExistence type="predicted"/>
<dbReference type="PANTHER" id="PTHR13544:SF0">
    <property type="entry name" value="THIOREDOXIN REDUCTASE-LIKE SELENOPROTEIN T"/>
    <property type="match status" value="1"/>
</dbReference>
<dbReference type="PANTHER" id="PTHR13544">
    <property type="entry name" value="SELENOPROTEIN T"/>
    <property type="match status" value="1"/>
</dbReference>
<name>A0A836HFV9_9TRYP</name>
<dbReference type="GO" id="GO:0005789">
    <property type="term" value="C:endoplasmic reticulum membrane"/>
    <property type="evidence" value="ECO:0007669"/>
    <property type="project" value="TreeGrafter"/>
</dbReference>
<evidence type="ECO:0000313" key="4">
    <source>
        <dbReference type="Proteomes" id="UP000674318"/>
    </source>
</evidence>
<comment type="caution">
    <text evidence="3">The sequence shown here is derived from an EMBL/GenBank/DDBJ whole genome shotgun (WGS) entry which is preliminary data.</text>
</comment>
<evidence type="ECO:0000313" key="3">
    <source>
        <dbReference type="EMBL" id="KAG5492526.1"/>
    </source>
</evidence>
<feature type="region of interest" description="Disordered" evidence="1">
    <location>
        <begin position="207"/>
        <end position="231"/>
    </location>
</feature>
<dbReference type="GO" id="GO:0045454">
    <property type="term" value="P:cell redox homeostasis"/>
    <property type="evidence" value="ECO:0007669"/>
    <property type="project" value="TreeGrafter"/>
</dbReference>
<keyword evidence="2" id="KW-1133">Transmembrane helix</keyword>
<keyword evidence="2" id="KW-0472">Membrane</keyword>
<protein>
    <recommendedName>
        <fullName evidence="5">Transmembrane protein</fullName>
    </recommendedName>
</protein>
<feature type="transmembrane region" description="Helical" evidence="2">
    <location>
        <begin position="290"/>
        <end position="311"/>
    </location>
</feature>
<accession>A0A836HFV9</accession>
<dbReference type="RefSeq" id="XP_067753310.1">
    <property type="nucleotide sequence ID" value="XM_067897153.1"/>
</dbReference>
<sequence>MVLSSLAPFSRHRGTRYVRTVAVLLTSLVLAILLLGGQNNGGDHGNFMSMTGHRRWHGVPLAIVAIAKPSEEPNVDNHPVGDDDDTVEPVEFRAPDADESFLENEMFNFNDEAEAEKAAAAATAAGAFTKSPTAHLDVLSVEELKALLSEKKKGWVNLNAYKDREALIGAIYGMEQKEAAQRAFRAQVAAAAGWYAEKRAKQKVAYRGRRGGSVRQDGAEPAVTSDTDGDEPPHKLVVVYNEASGYKSKFEELRKELKESPAFSLPNFADFDMVGQAYSMSPGRVLISRVLQWAFFILVGFALLADQLHFIPVSVRTFLRSRRSLMTSAALLLNVLSSVALQNNAFEVFLDTELLYSSTDANGELPTAELLSSLLLERTLLKDYYAATKATKA</sequence>
<keyword evidence="2" id="KW-0812">Transmembrane</keyword>
<keyword evidence="4" id="KW-1185">Reference proteome</keyword>
<organism evidence="3 4">
    <name type="scientific">Porcisia hertigi</name>
    <dbReference type="NCBI Taxonomy" id="2761500"/>
    <lineage>
        <taxon>Eukaryota</taxon>
        <taxon>Discoba</taxon>
        <taxon>Euglenozoa</taxon>
        <taxon>Kinetoplastea</taxon>
        <taxon>Metakinetoplastina</taxon>
        <taxon>Trypanosomatida</taxon>
        <taxon>Trypanosomatidae</taxon>
        <taxon>Leishmaniinae</taxon>
        <taxon>Porcisia</taxon>
    </lineage>
</organism>
<dbReference type="InterPro" id="IPR019389">
    <property type="entry name" value="Selenoprotein_T"/>
</dbReference>
<dbReference type="GeneID" id="94287230"/>
<evidence type="ECO:0008006" key="5">
    <source>
        <dbReference type="Google" id="ProtNLM"/>
    </source>
</evidence>
<evidence type="ECO:0000256" key="1">
    <source>
        <dbReference type="SAM" id="MobiDB-lite"/>
    </source>
</evidence>
<reference evidence="3 4" key="1">
    <citation type="submission" date="2021-02" db="EMBL/GenBank/DDBJ databases">
        <title>Porcisia hertigi Genome sequencing and assembly.</title>
        <authorList>
            <person name="Almutairi H."/>
            <person name="Gatherer D."/>
        </authorList>
    </citation>
    <scope>NUCLEOTIDE SEQUENCE [LARGE SCALE GENOMIC DNA]</scope>
    <source>
        <strain evidence="3 4">C119</strain>
    </source>
</reference>
<dbReference type="KEGG" id="phet:94287230"/>
<dbReference type="AlphaFoldDB" id="A0A836HFV9"/>
<dbReference type="EMBL" id="JAFJZO010000035">
    <property type="protein sequence ID" value="KAG5492526.1"/>
    <property type="molecule type" value="Genomic_DNA"/>
</dbReference>
<evidence type="ECO:0000256" key="2">
    <source>
        <dbReference type="SAM" id="Phobius"/>
    </source>
</evidence>